<keyword evidence="2" id="KW-1185">Reference proteome</keyword>
<dbReference type="Proteomes" id="UP000530514">
    <property type="component" value="Unassembled WGS sequence"/>
</dbReference>
<dbReference type="RefSeq" id="WP_160173853.1">
    <property type="nucleotide sequence ID" value="NZ_JACEIP010000002.1"/>
</dbReference>
<evidence type="ECO:0000313" key="1">
    <source>
        <dbReference type="EMBL" id="MBA4541639.1"/>
    </source>
</evidence>
<reference evidence="1 2" key="1">
    <citation type="submission" date="2020-07" db="EMBL/GenBank/DDBJ databases">
        <authorList>
            <person name="Feng H."/>
        </authorList>
    </citation>
    <scope>NUCLEOTIDE SEQUENCE [LARGE SCALE GENOMIC DNA]</scope>
    <source>
        <strain evidence="2">s-11</strain>
    </source>
</reference>
<name>A0A7W1X7X5_9BACL</name>
<sequence length="50" mass="5333">MIQPIIVGPFKVNNVSATAKVNLSYGLNFLAYHHSFNKSNSVNSHTGASG</sequence>
<comment type="caution">
    <text evidence="1">The sequence shown here is derived from an EMBL/GenBank/DDBJ whole genome shotgun (WGS) entry which is preliminary data.</text>
</comment>
<organism evidence="1 2">
    <name type="scientific">Thermoactinomyces daqus</name>
    <dbReference type="NCBI Taxonomy" id="1329516"/>
    <lineage>
        <taxon>Bacteria</taxon>
        <taxon>Bacillati</taxon>
        <taxon>Bacillota</taxon>
        <taxon>Bacilli</taxon>
        <taxon>Bacillales</taxon>
        <taxon>Thermoactinomycetaceae</taxon>
        <taxon>Thermoactinomyces</taxon>
    </lineage>
</organism>
<dbReference type="AlphaFoldDB" id="A0A7W1X7X5"/>
<dbReference type="EMBL" id="JACEIP010000002">
    <property type="protein sequence ID" value="MBA4541639.1"/>
    <property type="molecule type" value="Genomic_DNA"/>
</dbReference>
<protein>
    <submittedName>
        <fullName evidence="1">Uncharacterized protein</fullName>
    </submittedName>
</protein>
<evidence type="ECO:0000313" key="2">
    <source>
        <dbReference type="Proteomes" id="UP000530514"/>
    </source>
</evidence>
<proteinExistence type="predicted"/>
<gene>
    <name evidence="1" type="ORF">H1164_01795</name>
</gene>
<accession>A0A7W1X7X5</accession>